<dbReference type="InterPro" id="IPR034627">
    <property type="entry name" value="Irc6"/>
</dbReference>
<dbReference type="Gene3D" id="3.40.50.11960">
    <property type="match status" value="1"/>
</dbReference>
<comment type="similarity">
    <text evidence="2">Belongs to the IRC6 family.</text>
</comment>
<protein>
    <recommendedName>
        <fullName evidence="3">Increased recombination centers protein 6</fullName>
    </recommendedName>
</protein>
<dbReference type="PANTHER" id="PTHR28043">
    <property type="entry name" value="INCREASED RECOMBINATION CENTERS PROTEIN 6"/>
    <property type="match status" value="1"/>
</dbReference>
<evidence type="ECO:0000313" key="6">
    <source>
        <dbReference type="Proteomes" id="UP000190274"/>
    </source>
</evidence>
<proteinExistence type="inferred from homology"/>
<dbReference type="GO" id="GO:0016192">
    <property type="term" value="P:vesicle-mediated transport"/>
    <property type="evidence" value="ECO:0007669"/>
    <property type="project" value="InterPro"/>
</dbReference>
<accession>A0A1G4JWK1</accession>
<dbReference type="EMBL" id="LT598457">
    <property type="protein sequence ID" value="SCU95481.1"/>
    <property type="molecule type" value="Genomic_DNA"/>
</dbReference>
<keyword evidence="6" id="KW-1185">Reference proteome</keyword>
<evidence type="ECO:0000256" key="3">
    <source>
        <dbReference type="ARBA" id="ARBA00015902"/>
    </source>
</evidence>
<gene>
    <name evidence="5" type="ORF">LADA_0G15852G</name>
</gene>
<evidence type="ECO:0000256" key="1">
    <source>
        <dbReference type="ARBA" id="ARBA00002976"/>
    </source>
</evidence>
<dbReference type="AlphaFoldDB" id="A0A1G4JWK1"/>
<evidence type="ECO:0000256" key="4">
    <source>
        <dbReference type="ARBA" id="ARBA00022447"/>
    </source>
</evidence>
<dbReference type="GO" id="GO:0030674">
    <property type="term" value="F:protein-macromolecule adaptor activity"/>
    <property type="evidence" value="ECO:0007669"/>
    <property type="project" value="TreeGrafter"/>
</dbReference>
<evidence type="ECO:0000256" key="2">
    <source>
        <dbReference type="ARBA" id="ARBA00007973"/>
    </source>
</evidence>
<comment type="function">
    <text evidence="1">Involved in gross chromosomal rearrangements (GCRs) and telomere healing.</text>
</comment>
<dbReference type="PANTHER" id="PTHR28043:SF1">
    <property type="entry name" value="INCREASED RECOMBINATION CENTERS PROTEIN 6"/>
    <property type="match status" value="1"/>
</dbReference>
<dbReference type="OrthoDB" id="10261384at2759"/>
<name>A0A1G4JWK1_9SACH</name>
<dbReference type="Proteomes" id="UP000190274">
    <property type="component" value="Chromosome G"/>
</dbReference>
<organism evidence="5 6">
    <name type="scientific">Lachancea dasiensis</name>
    <dbReference type="NCBI Taxonomy" id="1072105"/>
    <lineage>
        <taxon>Eukaryota</taxon>
        <taxon>Fungi</taxon>
        <taxon>Dikarya</taxon>
        <taxon>Ascomycota</taxon>
        <taxon>Saccharomycotina</taxon>
        <taxon>Saccharomycetes</taxon>
        <taxon>Saccharomycetales</taxon>
        <taxon>Saccharomycetaceae</taxon>
        <taxon>Lachancea</taxon>
    </lineage>
</organism>
<dbReference type="Pfam" id="PF10199">
    <property type="entry name" value="Adaptin_binding"/>
    <property type="match status" value="1"/>
</dbReference>
<evidence type="ECO:0000313" key="5">
    <source>
        <dbReference type="EMBL" id="SCU95481.1"/>
    </source>
</evidence>
<reference evidence="6" key="1">
    <citation type="submission" date="2016-03" db="EMBL/GenBank/DDBJ databases">
        <authorList>
            <person name="Devillers H."/>
        </authorList>
    </citation>
    <scope>NUCLEOTIDE SEQUENCE [LARGE SCALE GENOMIC DNA]</scope>
</reference>
<keyword evidence="4" id="KW-0160">Chromosomal rearrangement</keyword>
<sequence length="262" mass="30308">MEQEETKHNHAVEILPSKVLIVFSNEVLNREDILMNIFNVSVDPSRQIHRDVHWSNKYFTVNFDIYIDEFDYLDEWVNEFCCAEFDDLRQALAGCILIMPCKDRNTGNDGNLYKLALLGKCKGWDEKFAIILATDLNVDEDVRCRLEQGLLETGVELTSVTGSDTEKEYGETFGIQRIKEVIDTFEWPPEMIKRRDQTAGKLTKFLEEPAFPLEDIMSQLQQARAKYLKMNPGEERDNFAHEMADELGRNLYGSSPVSDLFF</sequence>
<dbReference type="STRING" id="1266660.A0A1G4JWK1"/>